<keyword evidence="2" id="KW-1185">Reference proteome</keyword>
<proteinExistence type="predicted"/>
<evidence type="ECO:0000313" key="1">
    <source>
        <dbReference type="EMBL" id="OTP10110.1"/>
    </source>
</evidence>
<name>A0A242JY17_9ENTE</name>
<dbReference type="STRING" id="1987383.A5844_001808"/>
<accession>A0A242JY17</accession>
<dbReference type="RefSeq" id="WP_086284887.1">
    <property type="nucleotide sequence ID" value="NZ_NGMO01000003.1"/>
</dbReference>
<dbReference type="Proteomes" id="UP000194933">
    <property type="component" value="Unassembled WGS sequence"/>
</dbReference>
<sequence length="484" mass="57876">MLERYIEHNIFRKIYLCEQLFEYRKIDMEQTAYLLGVTLPTIMSDLKSMVESLEYCIEEHWKEKHIYHIHFKKGIMLSELTQFLYGQSYLLKFLSYYFEGRFTSTELSDLEYISLSKVYSIKKTVLDFFKENGYLKDKEIIISEFDSRNILLALVRYTNWEGYVSRNKEIKESCDALIDYVETHFFKRRYLQDERFLIFRGIEIAIGRNDIPISFSEKDKNEARAKPLFQLICRGLQEQKSSLDFQEDDVYYLFYLFNTRNYTNSNMELLNKDFITVFEGFLNNDTYYNELFTMIADRLHGIDPNDFLFKKSFLQFIRTFWADGQVFLPEKIYLLTKEEEGLYQETWKILNDWKRKNGLKIRWNANLVRKFIKESFLTLSDRTENTISEIFIVTENVTKQLFYREKLDIYLSGAIKINSGIYHFLNELPDECLFSATRLVLCDVSKYLSGFDSDKTRILPVSLKQIDFQLQQLSNELHGGAFFD</sequence>
<organism evidence="1 2">
    <name type="scientific">Candidatus Enterococcus wittei</name>
    <dbReference type="NCBI Taxonomy" id="1987383"/>
    <lineage>
        <taxon>Bacteria</taxon>
        <taxon>Bacillati</taxon>
        <taxon>Bacillota</taxon>
        <taxon>Bacilli</taxon>
        <taxon>Lactobacillales</taxon>
        <taxon>Enterococcaceae</taxon>
        <taxon>Enterococcus</taxon>
    </lineage>
</organism>
<evidence type="ECO:0000313" key="2">
    <source>
        <dbReference type="Proteomes" id="UP000194933"/>
    </source>
</evidence>
<dbReference type="EMBL" id="NGMO01000003">
    <property type="protein sequence ID" value="OTP10110.1"/>
    <property type="molecule type" value="Genomic_DNA"/>
</dbReference>
<comment type="caution">
    <text evidence="1">The sequence shown here is derived from an EMBL/GenBank/DDBJ whole genome shotgun (WGS) entry which is preliminary data.</text>
</comment>
<evidence type="ECO:0008006" key="3">
    <source>
        <dbReference type="Google" id="ProtNLM"/>
    </source>
</evidence>
<dbReference type="AlphaFoldDB" id="A0A242JY17"/>
<gene>
    <name evidence="1" type="ORF">A5844_001808</name>
</gene>
<protein>
    <recommendedName>
        <fullName evidence="3">Mga helix-turn-helix domain-containing protein</fullName>
    </recommendedName>
</protein>
<reference evidence="1 2" key="1">
    <citation type="submission" date="2017-05" db="EMBL/GenBank/DDBJ databases">
        <title>The Genome Sequence of Enterococcus sp. 10A9_DIV0425.</title>
        <authorList>
            <consortium name="The Broad Institute Genomics Platform"/>
            <consortium name="The Broad Institute Genomic Center for Infectious Diseases"/>
            <person name="Earl A."/>
            <person name="Manson A."/>
            <person name="Schwartman J."/>
            <person name="Gilmore M."/>
            <person name="Abouelleil A."/>
            <person name="Cao P."/>
            <person name="Chapman S."/>
            <person name="Cusick C."/>
            <person name="Shea T."/>
            <person name="Young S."/>
            <person name="Neafsey D."/>
            <person name="Nusbaum C."/>
            <person name="Birren B."/>
        </authorList>
    </citation>
    <scope>NUCLEOTIDE SEQUENCE [LARGE SCALE GENOMIC DNA]</scope>
    <source>
        <strain evidence="1 2">10A9_DIV0425</strain>
    </source>
</reference>